<keyword evidence="3" id="KW-1185">Reference proteome</keyword>
<reference evidence="2 3" key="1">
    <citation type="journal article" date="2011" name="Stand. Genomic Sci.">
        <title>Complete genome sequence of Nitratifractor salsuginis type strain (E9I37-1).</title>
        <authorList>
            <person name="Anderson I."/>
            <person name="Sikorski J."/>
            <person name="Zeytun A."/>
            <person name="Nolan M."/>
            <person name="Lapidus A."/>
            <person name="Lucas S."/>
            <person name="Hammon N."/>
            <person name="Deshpande S."/>
            <person name="Cheng J.F."/>
            <person name="Tapia R."/>
            <person name="Han C."/>
            <person name="Goodwin L."/>
            <person name="Pitluck S."/>
            <person name="Liolios K."/>
            <person name="Pagani I."/>
            <person name="Ivanova N."/>
            <person name="Huntemann M."/>
            <person name="Mavromatis K."/>
            <person name="Ovchinikova G."/>
            <person name="Pati A."/>
            <person name="Chen A."/>
            <person name="Palaniappan K."/>
            <person name="Land M."/>
            <person name="Hauser L."/>
            <person name="Brambilla E.M."/>
            <person name="Ngatchou-Djao O.D."/>
            <person name="Rohde M."/>
            <person name="Tindall B.J."/>
            <person name="Goker M."/>
            <person name="Detter J.C."/>
            <person name="Woyke T."/>
            <person name="Bristow J."/>
            <person name="Eisen J.A."/>
            <person name="Markowitz V."/>
            <person name="Hugenholtz P."/>
            <person name="Klenk H.P."/>
            <person name="Kyrpides N.C."/>
        </authorList>
    </citation>
    <scope>NUCLEOTIDE SEQUENCE [LARGE SCALE GENOMIC DNA]</scope>
    <source>
        <strain evidence="3">DSM 16511 / JCM 12458 / E9I37-1</strain>
    </source>
</reference>
<proteinExistence type="predicted"/>
<dbReference type="STRING" id="749222.Nitsa_2076"/>
<dbReference type="KEGG" id="nsa:Nitsa_2076"/>
<evidence type="ECO:0000313" key="2">
    <source>
        <dbReference type="EMBL" id="ADV47317.1"/>
    </source>
</evidence>
<protein>
    <submittedName>
        <fullName evidence="2">Uncharacterized protein</fullName>
    </submittedName>
</protein>
<gene>
    <name evidence="2" type="ordered locus">Nitsa_2076</name>
</gene>
<dbReference type="HOGENOM" id="CLU_1958476_0_0_7"/>
<accession>E6X3A4</accession>
<dbReference type="eggNOG" id="ENOG5031AHT">
    <property type="taxonomic scope" value="Bacteria"/>
</dbReference>
<evidence type="ECO:0000256" key="1">
    <source>
        <dbReference type="SAM" id="MobiDB-lite"/>
    </source>
</evidence>
<dbReference type="OrthoDB" id="5372913at2"/>
<sequence>MSSQSRRYTPKQIEKYQRQKYIAHLEKIGKNLFRLLRHPDTSALKFRQRFTELMQRLDELDQIRLDSEYLRESENHYRSFFRRIDRKDFDDRELDGMREAEMSNLNRLQKMKNRSSYRKAKHRERVKNDGWE</sequence>
<reference evidence="3" key="2">
    <citation type="submission" date="2011-01" db="EMBL/GenBank/DDBJ databases">
        <title>The complete genome of Nitratifractor salsuginis DSM 16511.</title>
        <authorList>
            <consortium name="US DOE Joint Genome Institute (JGI-PGF)"/>
            <person name="Lucas S."/>
            <person name="Copeland A."/>
            <person name="Lapidus A."/>
            <person name="Bruce D."/>
            <person name="Goodwin L."/>
            <person name="Pitluck S."/>
            <person name="Kyrpides N."/>
            <person name="Mavromatis K."/>
            <person name="Ivanova N."/>
            <person name="Mikhailova N."/>
            <person name="Zeytun A."/>
            <person name="Detter J.C."/>
            <person name="Tapia R."/>
            <person name="Han C."/>
            <person name="Land M."/>
            <person name="Hauser L."/>
            <person name="Markowitz V."/>
            <person name="Cheng J.-F."/>
            <person name="Hugenholtz P."/>
            <person name="Woyke T."/>
            <person name="Wu D."/>
            <person name="Tindall B."/>
            <person name="Schuetze A."/>
            <person name="Brambilla E."/>
            <person name="Klenk H.-P."/>
            <person name="Eisen J.A."/>
        </authorList>
    </citation>
    <scope>NUCLEOTIDE SEQUENCE [LARGE SCALE GENOMIC DNA]</scope>
    <source>
        <strain evidence="3">DSM 16511 / JCM 12458 / E9I37-1</strain>
    </source>
</reference>
<evidence type="ECO:0000313" key="3">
    <source>
        <dbReference type="Proteomes" id="UP000008633"/>
    </source>
</evidence>
<organism evidence="2 3">
    <name type="scientific">Nitratifractor salsuginis (strain DSM 16511 / JCM 12458 / E9I37-1)</name>
    <dbReference type="NCBI Taxonomy" id="749222"/>
    <lineage>
        <taxon>Bacteria</taxon>
        <taxon>Pseudomonadati</taxon>
        <taxon>Campylobacterota</taxon>
        <taxon>Epsilonproteobacteria</taxon>
        <taxon>Campylobacterales</taxon>
        <taxon>Sulfurovaceae</taxon>
        <taxon>Nitratifractor</taxon>
    </lineage>
</organism>
<dbReference type="AlphaFoldDB" id="E6X3A4"/>
<feature type="region of interest" description="Disordered" evidence="1">
    <location>
        <begin position="103"/>
        <end position="132"/>
    </location>
</feature>
<name>E6X3A4_NITSE</name>
<feature type="compositionally biased region" description="Basic residues" evidence="1">
    <location>
        <begin position="109"/>
        <end position="125"/>
    </location>
</feature>
<dbReference type="RefSeq" id="WP_013555002.1">
    <property type="nucleotide sequence ID" value="NC_014935.1"/>
</dbReference>
<dbReference type="Proteomes" id="UP000008633">
    <property type="component" value="Chromosome"/>
</dbReference>
<dbReference type="EMBL" id="CP002452">
    <property type="protein sequence ID" value="ADV47317.1"/>
    <property type="molecule type" value="Genomic_DNA"/>
</dbReference>